<protein>
    <submittedName>
        <fullName evidence="2">Sugar phosphate isomerase/epimerase</fullName>
    </submittedName>
</protein>
<dbReference type="GO" id="GO:0016853">
    <property type="term" value="F:isomerase activity"/>
    <property type="evidence" value="ECO:0007669"/>
    <property type="project" value="UniProtKB-KW"/>
</dbReference>
<dbReference type="Pfam" id="PF01261">
    <property type="entry name" value="AP_endonuc_2"/>
    <property type="match status" value="1"/>
</dbReference>
<dbReference type="InterPro" id="IPR013022">
    <property type="entry name" value="Xyl_isomerase-like_TIM-brl"/>
</dbReference>
<dbReference type="InterPro" id="IPR050312">
    <property type="entry name" value="IolE/XylAMocC-like"/>
</dbReference>
<reference evidence="2 3" key="1">
    <citation type="submission" date="2019-07" db="EMBL/GenBank/DDBJ databases">
        <authorList>
            <person name="Kim J."/>
        </authorList>
    </citation>
    <scope>NUCLEOTIDE SEQUENCE [LARGE SCALE GENOMIC DNA]</scope>
    <source>
        <strain evidence="2 3">JC52</strain>
    </source>
</reference>
<dbReference type="PANTHER" id="PTHR12110">
    <property type="entry name" value="HYDROXYPYRUVATE ISOMERASE"/>
    <property type="match status" value="1"/>
</dbReference>
<dbReference type="InterPro" id="IPR036237">
    <property type="entry name" value="Xyl_isomerase-like_sf"/>
</dbReference>
<dbReference type="RefSeq" id="WP_144854153.1">
    <property type="nucleotide sequence ID" value="NZ_VNJI01000061.1"/>
</dbReference>
<feature type="domain" description="Xylose isomerase-like TIM barrel" evidence="1">
    <location>
        <begin position="39"/>
        <end position="259"/>
    </location>
</feature>
<dbReference type="PANTHER" id="PTHR12110:SF41">
    <property type="entry name" value="INOSOSE DEHYDRATASE"/>
    <property type="match status" value="1"/>
</dbReference>
<gene>
    <name evidence="2" type="ORF">FPZ49_30835</name>
</gene>
<name>A0A559JVV0_9BACL</name>
<dbReference type="AlphaFoldDB" id="A0A559JVV0"/>
<dbReference type="SUPFAM" id="SSF51658">
    <property type="entry name" value="Xylose isomerase-like"/>
    <property type="match status" value="1"/>
</dbReference>
<proteinExistence type="predicted"/>
<dbReference type="Proteomes" id="UP000317036">
    <property type="component" value="Unassembled WGS sequence"/>
</dbReference>
<comment type="caution">
    <text evidence="2">The sequence shown here is derived from an EMBL/GenBank/DDBJ whole genome shotgun (WGS) entry which is preliminary data.</text>
</comment>
<sequence length="280" mass="31477">MEFCIVSDEISQDIDAAVHIGTSWGIRHYEVRNIMQKRLPDGLTDKTVQQLLRLKEQYGITYTALSPGVFKCAPEKALMDEHLSDRLDQSIQLARQIGADTIVIFSLYDRANPRQPELQEMVIPYLKEACRKAEEAGLRLAIETEHGTACETAKQFMAVWEAVGSDALWANWDPANSWVAGEDPFEGYATLRGRITSIHIKDAKTQGYHAGSPWTGLGDGQIPWTRLLPRLSDDPTIRRMTMETHIHPKITQSQKALALLHTWLQNAGFESPLLAEELAL</sequence>
<dbReference type="EMBL" id="VNJI01000061">
    <property type="protein sequence ID" value="TVY04003.1"/>
    <property type="molecule type" value="Genomic_DNA"/>
</dbReference>
<dbReference type="Gene3D" id="3.20.20.150">
    <property type="entry name" value="Divalent-metal-dependent TIM barrel enzymes"/>
    <property type="match status" value="1"/>
</dbReference>
<keyword evidence="2" id="KW-0413">Isomerase</keyword>
<evidence type="ECO:0000259" key="1">
    <source>
        <dbReference type="Pfam" id="PF01261"/>
    </source>
</evidence>
<dbReference type="OrthoDB" id="9815124at2"/>
<accession>A0A559JVV0</accession>
<keyword evidence="3" id="KW-1185">Reference proteome</keyword>
<evidence type="ECO:0000313" key="3">
    <source>
        <dbReference type="Proteomes" id="UP000317036"/>
    </source>
</evidence>
<organism evidence="2 3">
    <name type="scientific">Paenibacillus cremeus</name>
    <dbReference type="NCBI Taxonomy" id="2163881"/>
    <lineage>
        <taxon>Bacteria</taxon>
        <taxon>Bacillati</taxon>
        <taxon>Bacillota</taxon>
        <taxon>Bacilli</taxon>
        <taxon>Bacillales</taxon>
        <taxon>Paenibacillaceae</taxon>
        <taxon>Paenibacillus</taxon>
    </lineage>
</organism>
<evidence type="ECO:0000313" key="2">
    <source>
        <dbReference type="EMBL" id="TVY04003.1"/>
    </source>
</evidence>